<dbReference type="Proteomes" id="UP001175227">
    <property type="component" value="Unassembled WGS sequence"/>
</dbReference>
<keyword evidence="3" id="KW-1185">Reference proteome</keyword>
<evidence type="ECO:0000313" key="2">
    <source>
        <dbReference type="EMBL" id="KAK0462748.1"/>
    </source>
</evidence>
<accession>A0AA39TQA0</accession>
<evidence type="ECO:0000313" key="3">
    <source>
        <dbReference type="Proteomes" id="UP001175227"/>
    </source>
</evidence>
<feature type="region of interest" description="Disordered" evidence="1">
    <location>
        <begin position="22"/>
        <end position="43"/>
    </location>
</feature>
<proteinExistence type="predicted"/>
<sequence>MLAKIKPYHILEHLQMACSKQSAHLPQSNKATSPADVPGSIEPKEPTAFQKSLACSKYYAGLESLSHLQNTPPQLSWTSARVDKWDFA</sequence>
<comment type="caution">
    <text evidence="2">The sequence shown here is derived from an EMBL/GenBank/DDBJ whole genome shotgun (WGS) entry which is preliminary data.</text>
</comment>
<name>A0AA39TQA0_9AGAR</name>
<evidence type="ECO:0000256" key="1">
    <source>
        <dbReference type="SAM" id="MobiDB-lite"/>
    </source>
</evidence>
<gene>
    <name evidence="2" type="ORF">IW261DRAFT_1576247</name>
</gene>
<reference evidence="2" key="1">
    <citation type="submission" date="2023-06" db="EMBL/GenBank/DDBJ databases">
        <authorList>
            <consortium name="Lawrence Berkeley National Laboratory"/>
            <person name="Ahrendt S."/>
            <person name="Sahu N."/>
            <person name="Indic B."/>
            <person name="Wong-Bajracharya J."/>
            <person name="Merenyi Z."/>
            <person name="Ke H.-M."/>
            <person name="Monk M."/>
            <person name="Kocsube S."/>
            <person name="Drula E."/>
            <person name="Lipzen A."/>
            <person name="Balint B."/>
            <person name="Henrissat B."/>
            <person name="Andreopoulos B."/>
            <person name="Martin F.M."/>
            <person name="Harder C.B."/>
            <person name="Rigling D."/>
            <person name="Ford K.L."/>
            <person name="Foster G.D."/>
            <person name="Pangilinan J."/>
            <person name="Papanicolaou A."/>
            <person name="Barry K."/>
            <person name="LaButti K."/>
            <person name="Viragh M."/>
            <person name="Koriabine M."/>
            <person name="Yan M."/>
            <person name="Riley R."/>
            <person name="Champramary S."/>
            <person name="Plett K.L."/>
            <person name="Tsai I.J."/>
            <person name="Slot J."/>
            <person name="Sipos G."/>
            <person name="Plett J."/>
            <person name="Nagy L.G."/>
            <person name="Grigoriev I.V."/>
        </authorList>
    </citation>
    <scope>NUCLEOTIDE SEQUENCE</scope>
    <source>
        <strain evidence="2">ICMP 16352</strain>
    </source>
</reference>
<feature type="compositionally biased region" description="Polar residues" evidence="1">
    <location>
        <begin position="22"/>
        <end position="32"/>
    </location>
</feature>
<protein>
    <submittedName>
        <fullName evidence="2">Uncharacterized protein</fullName>
    </submittedName>
</protein>
<organism evidence="2 3">
    <name type="scientific">Armillaria novae-zelandiae</name>
    <dbReference type="NCBI Taxonomy" id="153914"/>
    <lineage>
        <taxon>Eukaryota</taxon>
        <taxon>Fungi</taxon>
        <taxon>Dikarya</taxon>
        <taxon>Basidiomycota</taxon>
        <taxon>Agaricomycotina</taxon>
        <taxon>Agaricomycetes</taxon>
        <taxon>Agaricomycetidae</taxon>
        <taxon>Agaricales</taxon>
        <taxon>Marasmiineae</taxon>
        <taxon>Physalacriaceae</taxon>
        <taxon>Armillaria</taxon>
    </lineage>
</organism>
<dbReference type="AlphaFoldDB" id="A0AA39TQA0"/>
<dbReference type="EMBL" id="JAUEPR010000124">
    <property type="protein sequence ID" value="KAK0462748.1"/>
    <property type="molecule type" value="Genomic_DNA"/>
</dbReference>